<feature type="region of interest" description="Disordered" evidence="1">
    <location>
        <begin position="312"/>
        <end position="352"/>
    </location>
</feature>
<evidence type="ECO:0000313" key="5">
    <source>
        <dbReference type="Proteomes" id="UP000298663"/>
    </source>
</evidence>
<keyword evidence="2" id="KW-0812">Transmembrane</keyword>
<feature type="region of interest" description="Disordered" evidence="1">
    <location>
        <begin position="107"/>
        <end position="204"/>
    </location>
</feature>
<name>A0A4U5P0Q5_STECR</name>
<dbReference type="Proteomes" id="UP000298663">
    <property type="component" value="Unassembled WGS sequence"/>
</dbReference>
<feature type="compositionally biased region" description="Polar residues" evidence="1">
    <location>
        <begin position="313"/>
        <end position="331"/>
    </location>
</feature>
<sequence>MLCGCAFIFLIALGFATEADAVKCNCRLGFCNFLQNECDGKYCIIANYKHWPLTLQKCTDWDFQEDGCYEFDSDAWFAPKRACFCKEDYCNTRQLLDGKAIKSDSVAYKGGSGHTHKHDHEHDHDYDHDHDHEHDHDHDHDHDQDHDHDHDHDHDQDHDHDDDTDHELDRKDDNKDELDEEDHHMPGKRNRTQQAPAPSPSASDHFDNFVVVFKPTSDLGSFDGYHPDLSDWEENLGETSGPLVPIGSSHGSIKVKGGGYEGGSSESVGHYQPSDATATPKWEFHFSTQTATNPTSKGLGGWSSFTRILAPDQSGTTPSYRPQMTTPRPQATTTSNISSNSTSTQRSSTTPNFMPLITTVPTPYPPPVPINSKDPMKRAIWDPTYTDSTSNPVNPNYQDPSLNIVNIEVAIRNDMTWIIVLLFCCLVVLILILALIAFMAYRFRAKLAHLFAHLKHSKSVPVQTISPVTHLQGQKPEPLFIHRTAPPPYEKV</sequence>
<proteinExistence type="predicted"/>
<accession>A0A4U5P0Q5</accession>
<protein>
    <submittedName>
        <fullName evidence="4">Uncharacterized protein</fullName>
    </submittedName>
</protein>
<evidence type="ECO:0000256" key="3">
    <source>
        <dbReference type="SAM" id="SignalP"/>
    </source>
</evidence>
<evidence type="ECO:0000256" key="2">
    <source>
        <dbReference type="SAM" id="Phobius"/>
    </source>
</evidence>
<feature type="signal peptide" evidence="3">
    <location>
        <begin position="1"/>
        <end position="21"/>
    </location>
</feature>
<feature type="transmembrane region" description="Helical" evidence="2">
    <location>
        <begin position="417"/>
        <end position="441"/>
    </location>
</feature>
<reference evidence="4 5" key="2">
    <citation type="journal article" date="2019" name="G3 (Bethesda)">
        <title>Hybrid Assembly of the Genome of the Entomopathogenic Nematode Steinernema carpocapsae Identifies the X-Chromosome.</title>
        <authorList>
            <person name="Serra L."/>
            <person name="Macchietto M."/>
            <person name="Macias-Munoz A."/>
            <person name="McGill C.J."/>
            <person name="Rodriguez I.M."/>
            <person name="Rodriguez B."/>
            <person name="Murad R."/>
            <person name="Mortazavi A."/>
        </authorList>
    </citation>
    <scope>NUCLEOTIDE SEQUENCE [LARGE SCALE GENOMIC DNA]</scope>
    <source>
        <strain evidence="4 5">ALL</strain>
    </source>
</reference>
<evidence type="ECO:0000313" key="4">
    <source>
        <dbReference type="EMBL" id="TKR89281.1"/>
    </source>
</evidence>
<feature type="chain" id="PRO_5020727591" evidence="3">
    <location>
        <begin position="22"/>
        <end position="492"/>
    </location>
</feature>
<gene>
    <name evidence="4" type="ORF">L596_013410</name>
</gene>
<keyword evidence="2" id="KW-1133">Transmembrane helix</keyword>
<feature type="compositionally biased region" description="Low complexity" evidence="1">
    <location>
        <begin position="332"/>
        <end position="350"/>
    </location>
</feature>
<comment type="caution">
    <text evidence="4">The sequence shown here is derived from an EMBL/GenBank/DDBJ whole genome shotgun (WGS) entry which is preliminary data.</text>
</comment>
<feature type="compositionally biased region" description="Polar residues" evidence="1">
    <location>
        <begin position="192"/>
        <end position="202"/>
    </location>
</feature>
<keyword evidence="3" id="KW-0732">Signal</keyword>
<keyword evidence="2" id="KW-0472">Membrane</keyword>
<organism evidence="4 5">
    <name type="scientific">Steinernema carpocapsae</name>
    <name type="common">Entomopathogenic nematode</name>
    <dbReference type="NCBI Taxonomy" id="34508"/>
    <lineage>
        <taxon>Eukaryota</taxon>
        <taxon>Metazoa</taxon>
        <taxon>Ecdysozoa</taxon>
        <taxon>Nematoda</taxon>
        <taxon>Chromadorea</taxon>
        <taxon>Rhabditida</taxon>
        <taxon>Tylenchina</taxon>
        <taxon>Panagrolaimomorpha</taxon>
        <taxon>Strongyloidoidea</taxon>
        <taxon>Steinernematidae</taxon>
        <taxon>Steinernema</taxon>
    </lineage>
</organism>
<dbReference type="EMBL" id="AZBU02000003">
    <property type="protein sequence ID" value="TKR89281.1"/>
    <property type="molecule type" value="Genomic_DNA"/>
</dbReference>
<keyword evidence="5" id="KW-1185">Reference proteome</keyword>
<feature type="compositionally biased region" description="Basic and acidic residues" evidence="1">
    <location>
        <begin position="118"/>
        <end position="174"/>
    </location>
</feature>
<reference evidence="4 5" key="1">
    <citation type="journal article" date="2015" name="Genome Biol.">
        <title>Comparative genomics of Steinernema reveals deeply conserved gene regulatory networks.</title>
        <authorList>
            <person name="Dillman A.R."/>
            <person name="Macchietto M."/>
            <person name="Porter C.F."/>
            <person name="Rogers A."/>
            <person name="Williams B."/>
            <person name="Antoshechkin I."/>
            <person name="Lee M.M."/>
            <person name="Goodwin Z."/>
            <person name="Lu X."/>
            <person name="Lewis E.E."/>
            <person name="Goodrich-Blair H."/>
            <person name="Stock S.P."/>
            <person name="Adams B.J."/>
            <person name="Sternberg P.W."/>
            <person name="Mortazavi A."/>
        </authorList>
    </citation>
    <scope>NUCLEOTIDE SEQUENCE [LARGE SCALE GENOMIC DNA]</scope>
    <source>
        <strain evidence="4 5">ALL</strain>
    </source>
</reference>
<dbReference type="AlphaFoldDB" id="A0A4U5P0Q5"/>
<evidence type="ECO:0000256" key="1">
    <source>
        <dbReference type="SAM" id="MobiDB-lite"/>
    </source>
</evidence>